<name>A0A834YCK5_TETSI</name>
<proteinExistence type="predicted"/>
<protein>
    <submittedName>
        <fullName evidence="2">Uncharacterized protein</fullName>
    </submittedName>
</protein>
<accession>A0A834YCK5</accession>
<dbReference type="EMBL" id="JABCRI010000024">
    <property type="protein sequence ID" value="KAF8376914.1"/>
    <property type="molecule type" value="Genomic_DNA"/>
</dbReference>
<dbReference type="Gene3D" id="3.90.79.10">
    <property type="entry name" value="Nucleoside Triphosphate Pyrophosphohydrolase"/>
    <property type="match status" value="1"/>
</dbReference>
<dbReference type="AlphaFoldDB" id="A0A834YCK5"/>
<evidence type="ECO:0000313" key="3">
    <source>
        <dbReference type="Proteomes" id="UP000655225"/>
    </source>
</evidence>
<organism evidence="2 3">
    <name type="scientific">Tetracentron sinense</name>
    <name type="common">Spur-leaf</name>
    <dbReference type="NCBI Taxonomy" id="13715"/>
    <lineage>
        <taxon>Eukaryota</taxon>
        <taxon>Viridiplantae</taxon>
        <taxon>Streptophyta</taxon>
        <taxon>Embryophyta</taxon>
        <taxon>Tracheophyta</taxon>
        <taxon>Spermatophyta</taxon>
        <taxon>Magnoliopsida</taxon>
        <taxon>Trochodendrales</taxon>
        <taxon>Trochodendraceae</taxon>
        <taxon>Tetracentron</taxon>
    </lineage>
</organism>
<evidence type="ECO:0000256" key="1">
    <source>
        <dbReference type="SAM" id="MobiDB-lite"/>
    </source>
</evidence>
<evidence type="ECO:0000313" key="2">
    <source>
        <dbReference type="EMBL" id="KAF8376914.1"/>
    </source>
</evidence>
<keyword evidence="3" id="KW-1185">Reference proteome</keyword>
<dbReference type="OrthoDB" id="10261522at2759"/>
<reference evidence="2 3" key="1">
    <citation type="submission" date="2020-04" db="EMBL/GenBank/DDBJ databases">
        <title>Plant Genome Project.</title>
        <authorList>
            <person name="Zhang R.-G."/>
        </authorList>
    </citation>
    <scope>NUCLEOTIDE SEQUENCE [LARGE SCALE GENOMIC DNA]</scope>
    <source>
        <strain evidence="2">YNK0</strain>
        <tissue evidence="2">Leaf</tissue>
    </source>
</reference>
<feature type="region of interest" description="Disordered" evidence="1">
    <location>
        <begin position="1"/>
        <end position="25"/>
    </location>
</feature>
<sequence>MTSNSTPTTITASAPTPNPTPNAAMSVTLTTDSVKDVDDSSKAPLPVEKRLTSKEDDIVGILETNDVKDLKPNDRVLIKAYGVHMNGYIDKDGQKFMLIGKRSQVKPTYPRMLDHLVFGGLV</sequence>
<dbReference type="Proteomes" id="UP000655225">
    <property type="component" value="Unassembled WGS sequence"/>
</dbReference>
<comment type="caution">
    <text evidence="2">The sequence shown here is derived from an EMBL/GenBank/DDBJ whole genome shotgun (WGS) entry which is preliminary data.</text>
</comment>
<gene>
    <name evidence="2" type="ORF">HHK36_030284</name>
</gene>